<dbReference type="InterPro" id="IPR039425">
    <property type="entry name" value="RNA_pol_sigma-70-like"/>
</dbReference>
<dbReference type="InterPro" id="IPR036388">
    <property type="entry name" value="WH-like_DNA-bd_sf"/>
</dbReference>
<evidence type="ECO:0000256" key="2">
    <source>
        <dbReference type="ARBA" id="ARBA00023015"/>
    </source>
</evidence>
<evidence type="ECO:0000259" key="7">
    <source>
        <dbReference type="Pfam" id="PF08281"/>
    </source>
</evidence>
<keyword evidence="5" id="KW-0804">Transcription</keyword>
<dbReference type="AlphaFoldDB" id="A0A5M8NWL9"/>
<dbReference type="InterPro" id="IPR014284">
    <property type="entry name" value="RNA_pol_sigma-70_dom"/>
</dbReference>
<dbReference type="InterPro" id="IPR013324">
    <property type="entry name" value="RNA_pol_sigma_r3/r4-like"/>
</dbReference>
<feature type="domain" description="RNA polymerase sigma-70 region 2" evidence="6">
    <location>
        <begin position="17"/>
        <end position="82"/>
    </location>
</feature>
<gene>
    <name evidence="8" type="ORF">EZS26_002786</name>
</gene>
<dbReference type="SUPFAM" id="SSF88659">
    <property type="entry name" value="Sigma3 and sigma4 domains of RNA polymerase sigma factors"/>
    <property type="match status" value="1"/>
</dbReference>
<reference evidence="8 9" key="1">
    <citation type="submission" date="2019-03" db="EMBL/GenBank/DDBJ databases">
        <title>Single cell metagenomics reveals metabolic interactions within the superorganism composed of flagellate Streblomastix strix and complex community of Bacteroidetes bacteria on its surface.</title>
        <authorList>
            <person name="Treitli S.C."/>
            <person name="Kolisko M."/>
            <person name="Husnik F."/>
            <person name="Keeling P."/>
            <person name="Hampl V."/>
        </authorList>
    </citation>
    <scope>NUCLEOTIDE SEQUENCE [LARGE SCALE GENOMIC DNA]</scope>
    <source>
        <strain evidence="8">St1</strain>
    </source>
</reference>
<feature type="domain" description="RNA polymerase sigma factor 70 region 4 type 2" evidence="7">
    <location>
        <begin position="125"/>
        <end position="165"/>
    </location>
</feature>
<evidence type="ECO:0000313" key="9">
    <source>
        <dbReference type="Proteomes" id="UP000324575"/>
    </source>
</evidence>
<evidence type="ECO:0000256" key="4">
    <source>
        <dbReference type="ARBA" id="ARBA00023125"/>
    </source>
</evidence>
<organism evidence="8 9">
    <name type="scientific">Candidatus Ordinivivax streblomastigis</name>
    <dbReference type="NCBI Taxonomy" id="2540710"/>
    <lineage>
        <taxon>Bacteria</taxon>
        <taxon>Pseudomonadati</taxon>
        <taxon>Bacteroidota</taxon>
        <taxon>Bacteroidia</taxon>
        <taxon>Bacteroidales</taxon>
        <taxon>Candidatus Ordinivivax</taxon>
    </lineage>
</organism>
<comment type="caution">
    <text evidence="8">The sequence shown here is derived from an EMBL/GenBank/DDBJ whole genome shotgun (WGS) entry which is preliminary data.</text>
</comment>
<dbReference type="EMBL" id="SNRX01000030">
    <property type="protein sequence ID" value="KAA6301070.1"/>
    <property type="molecule type" value="Genomic_DNA"/>
</dbReference>
<evidence type="ECO:0000256" key="3">
    <source>
        <dbReference type="ARBA" id="ARBA00023082"/>
    </source>
</evidence>
<sequence length="190" mass="22445">MKENKSVRHISEIPAVYEEYKKDLKGYIARRVNILEDVEDVLQDVFVKLAQTDVEKNPIERISSWLYTVAQNQIIDYYRKKKEAVYNFSAKDGEEDSFVNTLMNLLTEESDSPEMQYLQSMVWVELEAALDELPKEQRNVFELTELEGFSFKDIFESTGIPVNTLLSRKRYAVLFLRERLQYLHQDMLLD</sequence>
<dbReference type="InterPro" id="IPR007627">
    <property type="entry name" value="RNA_pol_sigma70_r2"/>
</dbReference>
<protein>
    <submittedName>
        <fullName evidence="8">RNA polymerase sigma factor YlaC</fullName>
    </submittedName>
</protein>
<dbReference type="Proteomes" id="UP000324575">
    <property type="component" value="Unassembled WGS sequence"/>
</dbReference>
<dbReference type="GO" id="GO:0016987">
    <property type="term" value="F:sigma factor activity"/>
    <property type="evidence" value="ECO:0007669"/>
    <property type="project" value="UniProtKB-KW"/>
</dbReference>
<dbReference type="Gene3D" id="1.10.1740.10">
    <property type="match status" value="1"/>
</dbReference>
<proteinExistence type="inferred from homology"/>
<dbReference type="Pfam" id="PF08281">
    <property type="entry name" value="Sigma70_r4_2"/>
    <property type="match status" value="1"/>
</dbReference>
<dbReference type="InterPro" id="IPR013325">
    <property type="entry name" value="RNA_pol_sigma_r2"/>
</dbReference>
<dbReference type="NCBIfam" id="TIGR02937">
    <property type="entry name" value="sigma70-ECF"/>
    <property type="match status" value="1"/>
</dbReference>
<accession>A0A5M8NWL9</accession>
<dbReference type="Gene3D" id="1.10.10.10">
    <property type="entry name" value="Winged helix-like DNA-binding domain superfamily/Winged helix DNA-binding domain"/>
    <property type="match status" value="1"/>
</dbReference>
<dbReference type="PANTHER" id="PTHR43133">
    <property type="entry name" value="RNA POLYMERASE ECF-TYPE SIGMA FACTO"/>
    <property type="match status" value="1"/>
</dbReference>
<evidence type="ECO:0000256" key="1">
    <source>
        <dbReference type="ARBA" id="ARBA00010641"/>
    </source>
</evidence>
<keyword evidence="3" id="KW-0731">Sigma factor</keyword>
<name>A0A5M8NWL9_9BACT</name>
<evidence type="ECO:0000259" key="6">
    <source>
        <dbReference type="Pfam" id="PF04542"/>
    </source>
</evidence>
<evidence type="ECO:0000256" key="5">
    <source>
        <dbReference type="ARBA" id="ARBA00023163"/>
    </source>
</evidence>
<keyword evidence="4" id="KW-0238">DNA-binding</keyword>
<evidence type="ECO:0000313" key="8">
    <source>
        <dbReference type="EMBL" id="KAA6301070.1"/>
    </source>
</evidence>
<dbReference type="GO" id="GO:0003677">
    <property type="term" value="F:DNA binding"/>
    <property type="evidence" value="ECO:0007669"/>
    <property type="project" value="UniProtKB-KW"/>
</dbReference>
<dbReference type="SUPFAM" id="SSF88946">
    <property type="entry name" value="Sigma2 domain of RNA polymerase sigma factors"/>
    <property type="match status" value="1"/>
</dbReference>
<dbReference type="PANTHER" id="PTHR43133:SF8">
    <property type="entry name" value="RNA POLYMERASE SIGMA FACTOR HI_1459-RELATED"/>
    <property type="match status" value="1"/>
</dbReference>
<keyword evidence="2" id="KW-0805">Transcription regulation</keyword>
<dbReference type="Pfam" id="PF04542">
    <property type="entry name" value="Sigma70_r2"/>
    <property type="match status" value="1"/>
</dbReference>
<dbReference type="InterPro" id="IPR013249">
    <property type="entry name" value="RNA_pol_sigma70_r4_t2"/>
</dbReference>
<comment type="similarity">
    <text evidence="1">Belongs to the sigma-70 factor family. ECF subfamily.</text>
</comment>
<dbReference type="GO" id="GO:0006352">
    <property type="term" value="P:DNA-templated transcription initiation"/>
    <property type="evidence" value="ECO:0007669"/>
    <property type="project" value="InterPro"/>
</dbReference>